<accession>A0ABD2MTE2</accession>
<proteinExistence type="predicted"/>
<keyword evidence="4" id="KW-1185">Reference proteome</keyword>
<feature type="region of interest" description="Disordered" evidence="2">
    <location>
        <begin position="101"/>
        <end position="131"/>
    </location>
</feature>
<dbReference type="PANTHER" id="PTHR47326:SF1">
    <property type="entry name" value="HTH PSQ-TYPE DOMAIN-CONTAINING PROTEIN"/>
    <property type="match status" value="1"/>
</dbReference>
<keyword evidence="1" id="KW-0175">Coiled coil</keyword>
<dbReference type="PANTHER" id="PTHR47326">
    <property type="entry name" value="TRANSPOSABLE ELEMENT TC3 TRANSPOSASE-LIKE PROTEIN"/>
    <property type="match status" value="1"/>
</dbReference>
<reference evidence="3 4" key="1">
    <citation type="journal article" date="2021" name="BMC Biol.">
        <title>Horizontally acquired antibacterial genes associated with adaptive radiation of ladybird beetles.</title>
        <authorList>
            <person name="Li H.S."/>
            <person name="Tang X.F."/>
            <person name="Huang Y.H."/>
            <person name="Xu Z.Y."/>
            <person name="Chen M.L."/>
            <person name="Du X.Y."/>
            <person name="Qiu B.Y."/>
            <person name="Chen P.T."/>
            <person name="Zhang W."/>
            <person name="Slipinski A."/>
            <person name="Escalona H.E."/>
            <person name="Waterhouse R.M."/>
            <person name="Zwick A."/>
            <person name="Pang H."/>
        </authorList>
    </citation>
    <scope>NUCLEOTIDE SEQUENCE [LARGE SCALE GENOMIC DNA]</scope>
    <source>
        <strain evidence="3">SYSU2018</strain>
    </source>
</reference>
<gene>
    <name evidence="3" type="ORF">HHI36_008730</name>
</gene>
<comment type="caution">
    <text evidence="3">The sequence shown here is derived from an EMBL/GenBank/DDBJ whole genome shotgun (WGS) entry which is preliminary data.</text>
</comment>
<evidence type="ECO:0000256" key="1">
    <source>
        <dbReference type="SAM" id="Coils"/>
    </source>
</evidence>
<sequence length="275" mass="32487">MSYWNDTNPYRKIDNRSTQNLLKLNVSAGIINDTIEGPFFMEGNLNGPAYKNLLRGHISPPFQEIVGNDLGQTYFQRECAVTLFAWNVMNHLDQMFDDKGKRKSDLEDEQPGNNEKIARTHHKSNRKNGEKVDILIETMKELKTEVHQIEEKQNENSDFIKRIIEKNTILKKENEEIRRENFIFKEDLGELKRQKEWMEKEKKKKNNVVVTGNGKHFINEDMTKREREEMKGIREFAENEKGKRVKIGYNKVKDLEWRWNENSGGIEKINDVQEV</sequence>
<name>A0ABD2MTE2_9CUCU</name>
<evidence type="ECO:0000313" key="3">
    <source>
        <dbReference type="EMBL" id="KAL3269669.1"/>
    </source>
</evidence>
<dbReference type="AlphaFoldDB" id="A0ABD2MTE2"/>
<dbReference type="Proteomes" id="UP001516400">
    <property type="component" value="Unassembled WGS sequence"/>
</dbReference>
<evidence type="ECO:0000256" key="2">
    <source>
        <dbReference type="SAM" id="MobiDB-lite"/>
    </source>
</evidence>
<evidence type="ECO:0000313" key="4">
    <source>
        <dbReference type="Proteomes" id="UP001516400"/>
    </source>
</evidence>
<protein>
    <submittedName>
        <fullName evidence="3">Uncharacterized protein</fullName>
    </submittedName>
</protein>
<feature type="coiled-coil region" evidence="1">
    <location>
        <begin position="132"/>
        <end position="208"/>
    </location>
</feature>
<organism evidence="3 4">
    <name type="scientific">Cryptolaemus montrouzieri</name>
    <dbReference type="NCBI Taxonomy" id="559131"/>
    <lineage>
        <taxon>Eukaryota</taxon>
        <taxon>Metazoa</taxon>
        <taxon>Ecdysozoa</taxon>
        <taxon>Arthropoda</taxon>
        <taxon>Hexapoda</taxon>
        <taxon>Insecta</taxon>
        <taxon>Pterygota</taxon>
        <taxon>Neoptera</taxon>
        <taxon>Endopterygota</taxon>
        <taxon>Coleoptera</taxon>
        <taxon>Polyphaga</taxon>
        <taxon>Cucujiformia</taxon>
        <taxon>Coccinelloidea</taxon>
        <taxon>Coccinellidae</taxon>
        <taxon>Scymninae</taxon>
        <taxon>Scymnini</taxon>
        <taxon>Cryptolaemus</taxon>
    </lineage>
</organism>
<dbReference type="EMBL" id="JABFTP020000021">
    <property type="protein sequence ID" value="KAL3269669.1"/>
    <property type="molecule type" value="Genomic_DNA"/>
</dbReference>